<dbReference type="GO" id="GO:0016829">
    <property type="term" value="F:lyase activity"/>
    <property type="evidence" value="ECO:0007669"/>
    <property type="project" value="UniProtKB-UniRule"/>
</dbReference>
<sequence length="351" mass="38281">MRVAYFDAPSGLSGNMIIGALLDAGLDKSYLIRELGKLRITRYALRVTGTKKHGITGTYFNVALRGEDKQRSLKDILKIINRSRLSKNVKTLSGKIFRRLAAAEAKIHGVPANRVHFHEVGAIDAIIDIVGACIGFEKLGIEMIFCSPLPSGKGKIVHAHGLLPNPSPAAAELLKGAPIYSNGIKGEMVTPTGAAIITTLADSFGDLPKLSVEAIGYGAGSLNLPIPNLLRVFIGEAQIPTEHDAILQIETNIDDMDPRHYDRAIAEIMKAGALDASVQPIRMKKKREAVKLEALCKPDDKDNILEAVFTETTTIGVRIYLVKREKLRREIRAGNKISYLGSQTKKIKPEF</sequence>
<evidence type="ECO:0000313" key="3">
    <source>
        <dbReference type="EMBL" id="OGB90809.1"/>
    </source>
</evidence>
<dbReference type="NCBIfam" id="TIGR00299">
    <property type="entry name" value="nickel pincer cofactor biosynthesis protein LarC"/>
    <property type="match status" value="1"/>
</dbReference>
<dbReference type="InterPro" id="IPR002822">
    <property type="entry name" value="Ni_insertion"/>
</dbReference>
<dbReference type="Gene3D" id="3.30.70.1380">
    <property type="entry name" value="Transcriptional regulatory protein pf0864 domain like"/>
    <property type="match status" value="1"/>
</dbReference>
<dbReference type="GO" id="GO:0016151">
    <property type="term" value="F:nickel cation binding"/>
    <property type="evidence" value="ECO:0007669"/>
    <property type="project" value="UniProtKB-UniRule"/>
</dbReference>
<name>A0A1F4Q4N3_UNCSA</name>
<dbReference type="AlphaFoldDB" id="A0A1F4Q4N3"/>
<evidence type="ECO:0000313" key="4">
    <source>
        <dbReference type="Proteomes" id="UP000178724"/>
    </source>
</evidence>
<dbReference type="HAMAP" id="MF_01074">
    <property type="entry name" value="LarC"/>
    <property type="match status" value="1"/>
</dbReference>
<dbReference type="PANTHER" id="PTHR36566:SF1">
    <property type="entry name" value="PYRIDINIUM-3,5-BISTHIOCARBOXYLIC ACID MONONUCLEOTIDE NICKEL INSERTION PROTEIN"/>
    <property type="match status" value="1"/>
</dbReference>
<gene>
    <name evidence="3" type="ORF">A2625_07195</name>
</gene>
<evidence type="ECO:0000256" key="1">
    <source>
        <dbReference type="ARBA" id="ARBA00022596"/>
    </source>
</evidence>
<keyword evidence="1 2" id="KW-0533">Nickel</keyword>
<organism evidence="3 4">
    <name type="scientific">candidate division WOR-1 bacterium RIFCSPHIGHO2_01_FULL_53_15</name>
    <dbReference type="NCBI Taxonomy" id="1802564"/>
    <lineage>
        <taxon>Bacteria</taxon>
        <taxon>Bacillati</taxon>
        <taxon>Saganbacteria</taxon>
    </lineage>
</organism>
<comment type="caution">
    <text evidence="3">The sequence shown here is derived from an EMBL/GenBank/DDBJ whole genome shotgun (WGS) entry which is preliminary data.</text>
</comment>
<protein>
    <recommendedName>
        <fullName evidence="2">Putative nickel insertion protein</fullName>
    </recommendedName>
</protein>
<keyword evidence="2" id="KW-0456">Lyase</keyword>
<dbReference type="EMBL" id="METM01000004">
    <property type="protein sequence ID" value="OGB90809.1"/>
    <property type="molecule type" value="Genomic_DNA"/>
</dbReference>
<proteinExistence type="inferred from homology"/>
<accession>A0A1F4Q4N3</accession>
<evidence type="ECO:0000256" key="2">
    <source>
        <dbReference type="HAMAP-Rule" id="MF_01074"/>
    </source>
</evidence>
<reference evidence="3 4" key="1">
    <citation type="journal article" date="2016" name="Nat. Commun.">
        <title>Thousands of microbial genomes shed light on interconnected biogeochemical processes in an aquifer system.</title>
        <authorList>
            <person name="Anantharaman K."/>
            <person name="Brown C.T."/>
            <person name="Hug L.A."/>
            <person name="Sharon I."/>
            <person name="Castelle C.J."/>
            <person name="Probst A.J."/>
            <person name="Thomas B.C."/>
            <person name="Singh A."/>
            <person name="Wilkins M.J."/>
            <person name="Karaoz U."/>
            <person name="Brodie E.L."/>
            <person name="Williams K.H."/>
            <person name="Hubbard S.S."/>
            <person name="Banfield J.F."/>
        </authorList>
    </citation>
    <scope>NUCLEOTIDE SEQUENCE [LARGE SCALE GENOMIC DNA]</scope>
</reference>
<dbReference type="PANTHER" id="PTHR36566">
    <property type="entry name" value="NICKEL INSERTION PROTEIN-RELATED"/>
    <property type="match status" value="1"/>
</dbReference>
<comment type="similarity">
    <text evidence="2">Belongs to the LarC family.</text>
</comment>
<dbReference type="Proteomes" id="UP000178724">
    <property type="component" value="Unassembled WGS sequence"/>
</dbReference>
<dbReference type="Pfam" id="PF01969">
    <property type="entry name" value="Ni_insertion"/>
    <property type="match status" value="1"/>
</dbReference>